<comment type="caution">
    <text evidence="1">The sequence shown here is derived from an EMBL/GenBank/DDBJ whole genome shotgun (WGS) entry which is preliminary data.</text>
</comment>
<reference evidence="2" key="1">
    <citation type="journal article" date="2019" name="Int. J. Syst. Evol. Microbiol.">
        <title>The Global Catalogue of Microorganisms (GCM) 10K type strain sequencing project: providing services to taxonomists for standard genome sequencing and annotation.</title>
        <authorList>
            <consortium name="The Broad Institute Genomics Platform"/>
            <consortium name="The Broad Institute Genome Sequencing Center for Infectious Disease"/>
            <person name="Wu L."/>
            <person name="Ma J."/>
        </authorList>
    </citation>
    <scope>NUCLEOTIDE SEQUENCE [LARGE SCALE GENOMIC DNA]</scope>
    <source>
        <strain evidence="2">JCM 17555</strain>
    </source>
</reference>
<proteinExistence type="predicted"/>
<dbReference type="EMBL" id="BAABBO010000007">
    <property type="protein sequence ID" value="GAA3956518.1"/>
    <property type="molecule type" value="Genomic_DNA"/>
</dbReference>
<evidence type="ECO:0000313" key="1">
    <source>
        <dbReference type="EMBL" id="GAA3956518.1"/>
    </source>
</evidence>
<dbReference type="RefSeq" id="WP_344804663.1">
    <property type="nucleotide sequence ID" value="NZ_BAABBO010000007.1"/>
</dbReference>
<name>A0ABP7NYD7_9GAMM</name>
<gene>
    <name evidence="1" type="ORF">GCM10022278_13820</name>
</gene>
<protein>
    <submittedName>
        <fullName evidence="1">Uncharacterized protein</fullName>
    </submittedName>
</protein>
<evidence type="ECO:0000313" key="2">
    <source>
        <dbReference type="Proteomes" id="UP001501337"/>
    </source>
</evidence>
<keyword evidence="2" id="KW-1185">Reference proteome</keyword>
<accession>A0ABP7NYD7</accession>
<dbReference type="Proteomes" id="UP001501337">
    <property type="component" value="Unassembled WGS sequence"/>
</dbReference>
<sequence length="53" mass="6269">MSDRKDPDSRKVLHLQVKRPGDALERLRRLTGLNWHSYPESLMSGTWIRHAEQ</sequence>
<organism evidence="1 2">
    <name type="scientific">Allohahella marinimesophila</name>
    <dbReference type="NCBI Taxonomy" id="1054972"/>
    <lineage>
        <taxon>Bacteria</taxon>
        <taxon>Pseudomonadati</taxon>
        <taxon>Pseudomonadota</taxon>
        <taxon>Gammaproteobacteria</taxon>
        <taxon>Oceanospirillales</taxon>
        <taxon>Hahellaceae</taxon>
        <taxon>Allohahella</taxon>
    </lineage>
</organism>